<dbReference type="Pfam" id="PF00069">
    <property type="entry name" value="Pkinase"/>
    <property type="match status" value="1"/>
</dbReference>
<evidence type="ECO:0000259" key="2">
    <source>
        <dbReference type="PROSITE" id="PS50011"/>
    </source>
</evidence>
<dbReference type="GO" id="GO:0005524">
    <property type="term" value="F:ATP binding"/>
    <property type="evidence" value="ECO:0007669"/>
    <property type="project" value="InterPro"/>
</dbReference>
<dbReference type="SUPFAM" id="SSF56112">
    <property type="entry name" value="Protein kinase-like (PK-like)"/>
    <property type="match status" value="1"/>
</dbReference>
<comment type="caution">
    <text evidence="3">The sequence shown here is derived from an EMBL/GenBank/DDBJ whole genome shotgun (WGS) entry which is preliminary data.</text>
</comment>
<evidence type="ECO:0000313" key="3">
    <source>
        <dbReference type="EMBL" id="RIA96305.1"/>
    </source>
</evidence>
<evidence type="ECO:0000256" key="1">
    <source>
        <dbReference type="SAM" id="MobiDB-lite"/>
    </source>
</evidence>
<keyword evidence="4" id="KW-1185">Reference proteome</keyword>
<dbReference type="Gene3D" id="1.10.510.10">
    <property type="entry name" value="Transferase(Phosphotransferase) domain 1"/>
    <property type="match status" value="1"/>
</dbReference>
<name>A0A397TII0_9GLOM</name>
<protein>
    <submittedName>
        <fullName evidence="3">Kinase-like domain-containing protein</fullName>
    </submittedName>
</protein>
<proteinExistence type="predicted"/>
<dbReference type="PROSITE" id="PS50011">
    <property type="entry name" value="PROTEIN_KINASE_DOM"/>
    <property type="match status" value="1"/>
</dbReference>
<reference evidence="3 4" key="1">
    <citation type="submission" date="2018-06" db="EMBL/GenBank/DDBJ databases">
        <title>Comparative genomics reveals the genomic features of Rhizophagus irregularis, R. cerebriforme, R. diaphanum and Gigaspora rosea, and their symbiotic lifestyle signature.</title>
        <authorList>
            <person name="Morin E."/>
            <person name="San Clemente H."/>
            <person name="Chen E.C.H."/>
            <person name="De La Providencia I."/>
            <person name="Hainaut M."/>
            <person name="Kuo A."/>
            <person name="Kohler A."/>
            <person name="Murat C."/>
            <person name="Tang N."/>
            <person name="Roy S."/>
            <person name="Loubradou J."/>
            <person name="Henrissat B."/>
            <person name="Grigoriev I.V."/>
            <person name="Corradi N."/>
            <person name="Roux C."/>
            <person name="Martin F.M."/>
        </authorList>
    </citation>
    <scope>NUCLEOTIDE SEQUENCE [LARGE SCALE GENOMIC DNA]</scope>
    <source>
        <strain evidence="3 4">DAOM 227022</strain>
    </source>
</reference>
<dbReference type="GO" id="GO:0004672">
    <property type="term" value="F:protein kinase activity"/>
    <property type="evidence" value="ECO:0007669"/>
    <property type="project" value="InterPro"/>
</dbReference>
<feature type="region of interest" description="Disordered" evidence="1">
    <location>
        <begin position="295"/>
        <end position="324"/>
    </location>
</feature>
<accession>A0A397TII0</accession>
<gene>
    <name evidence="3" type="ORF">C1645_815471</name>
</gene>
<feature type="compositionally biased region" description="Acidic residues" evidence="1">
    <location>
        <begin position="305"/>
        <end position="314"/>
    </location>
</feature>
<dbReference type="PANTHER" id="PTHR45756">
    <property type="entry name" value="PALMITOYLTRANSFERASE"/>
    <property type="match status" value="1"/>
</dbReference>
<dbReference type="PANTHER" id="PTHR45756:SF1">
    <property type="entry name" value="PROTEIN KINASE DOMAIN CONTAINING PROTEIN"/>
    <property type="match status" value="1"/>
</dbReference>
<sequence>MRFGLCKECKQLNTGVLWYQACNSKHFQQNFKNWTSENSDVDKLIQELQFNAKNGYEKLEWIEYDRFENNFRIIYKYLNDSKDITLEFLNEMNLHLKMNNSNDIIKFYRITKDSQTNNFIMFDILTIIIRGFCDIHKEGLTHQDFHNGNLLNDHIGAFHNIRITDLGLCKPANEKSEKYDEKVYEVLSYIAPEVLKRKKYTQKSDIYSFEIIIYEVFNGLPPYYDIAYEELLAVKICQELRPNFHTKVPQLIEDITKKCVDADPLKRPTAEYLYKRFDEWFINIPIYTSKQLNFNNLPEPKNNDDEKDYSESTEPEFSWSTLIE</sequence>
<dbReference type="InterPro" id="IPR000719">
    <property type="entry name" value="Prot_kinase_dom"/>
</dbReference>
<dbReference type="AlphaFoldDB" id="A0A397TII0"/>
<organism evidence="3 4">
    <name type="scientific">Glomus cerebriforme</name>
    <dbReference type="NCBI Taxonomy" id="658196"/>
    <lineage>
        <taxon>Eukaryota</taxon>
        <taxon>Fungi</taxon>
        <taxon>Fungi incertae sedis</taxon>
        <taxon>Mucoromycota</taxon>
        <taxon>Glomeromycotina</taxon>
        <taxon>Glomeromycetes</taxon>
        <taxon>Glomerales</taxon>
        <taxon>Glomeraceae</taxon>
        <taxon>Glomus</taxon>
    </lineage>
</organism>
<dbReference type="EMBL" id="QKYT01000046">
    <property type="protein sequence ID" value="RIA96305.1"/>
    <property type="molecule type" value="Genomic_DNA"/>
</dbReference>
<dbReference type="OrthoDB" id="2318560at2759"/>
<keyword evidence="3" id="KW-0418">Kinase</keyword>
<dbReference type="Proteomes" id="UP000265703">
    <property type="component" value="Unassembled WGS sequence"/>
</dbReference>
<dbReference type="InterPro" id="IPR053215">
    <property type="entry name" value="TKL_Ser/Thr_kinase"/>
</dbReference>
<feature type="domain" description="Protein kinase" evidence="2">
    <location>
        <begin position="1"/>
        <end position="281"/>
    </location>
</feature>
<keyword evidence="3" id="KW-0808">Transferase</keyword>
<dbReference type="InterPro" id="IPR011009">
    <property type="entry name" value="Kinase-like_dom_sf"/>
</dbReference>
<evidence type="ECO:0000313" key="4">
    <source>
        <dbReference type="Proteomes" id="UP000265703"/>
    </source>
</evidence>